<feature type="region of interest" description="Disordered" evidence="1">
    <location>
        <begin position="39"/>
        <end position="62"/>
    </location>
</feature>
<dbReference type="OrthoDB" id="283424at2759"/>
<evidence type="ECO:0000313" key="3">
    <source>
        <dbReference type="EMBL" id="KAJ5168098.1"/>
    </source>
</evidence>
<keyword evidence="4" id="KW-1185">Reference proteome</keyword>
<comment type="caution">
    <text evidence="3">The sequence shown here is derived from an EMBL/GenBank/DDBJ whole genome shotgun (WGS) entry which is preliminary data.</text>
</comment>
<dbReference type="RefSeq" id="XP_056544559.1">
    <property type="nucleotide sequence ID" value="XM_056685817.1"/>
</dbReference>
<dbReference type="Pfam" id="PF10213">
    <property type="entry name" value="MRP-S28"/>
    <property type="match status" value="1"/>
</dbReference>
<feature type="domain" description="Small ribosomal subunit protein mS35 mitochondrial conserved" evidence="2">
    <location>
        <begin position="213"/>
        <end position="335"/>
    </location>
</feature>
<dbReference type="GeneID" id="81424993"/>
<dbReference type="GO" id="GO:0032543">
    <property type="term" value="P:mitochondrial translation"/>
    <property type="evidence" value="ECO:0007669"/>
    <property type="project" value="InterPro"/>
</dbReference>
<evidence type="ECO:0000313" key="4">
    <source>
        <dbReference type="Proteomes" id="UP001149163"/>
    </source>
</evidence>
<proteinExistence type="predicted"/>
<reference evidence="3" key="2">
    <citation type="journal article" date="2023" name="IMA Fungus">
        <title>Comparative genomic study of the Penicillium genus elucidates a diverse pangenome and 15 lateral gene transfer events.</title>
        <authorList>
            <person name="Petersen C."/>
            <person name="Sorensen T."/>
            <person name="Nielsen M.R."/>
            <person name="Sondergaard T.E."/>
            <person name="Sorensen J.L."/>
            <person name="Fitzpatrick D.A."/>
            <person name="Frisvad J.C."/>
            <person name="Nielsen K.L."/>
        </authorList>
    </citation>
    <scope>NUCLEOTIDE SEQUENCE</scope>
    <source>
        <strain evidence="3">IBT 26290</strain>
    </source>
</reference>
<name>A0A9W9LPU9_9EURO</name>
<protein>
    <recommendedName>
        <fullName evidence="2">Small ribosomal subunit protein mS35 mitochondrial conserved domain-containing protein</fullName>
    </recommendedName>
</protein>
<feature type="region of interest" description="Disordered" evidence="1">
    <location>
        <begin position="389"/>
        <end position="408"/>
    </location>
</feature>
<dbReference type="InterPro" id="IPR019349">
    <property type="entry name" value="Ribosomal_mS35_mit"/>
</dbReference>
<gene>
    <name evidence="3" type="ORF">N7482_003692</name>
</gene>
<sequence length="408" mass="46509">MACVARSLSRSARALAQRGPGFLPARSFSVSPFRFVTEDPVIPPPPKDLKAEDYPPAPEYSPDLLTKEERSMYDMLSPEERAAFDAENRRIVADFNDVEKRAAAFAELEKSVDQIDKQEDIRFEDVRSKVRGFWAEDDGDEMAQVEDGDEEIQDDEITSMAYAEMELHREMREYARIAAWDMPMLSSKILTLRCDYSGGANRGSGLFLELAKPFTLPAETHILRFRYTTYMGEQHPAEPKVVVELASQDLTPKYLTEAQRQTFLKLVGPRYNPQTDIVKMSTEQFGSRAQNKRYLADVVNSLIQEAKKGDSFADVPLDLRHHKPKFRAHFPESWNMTEERRKQLAARRKERLDAESIREAVIDGNQIVSEAVSVLPELNPALKARAAEEREKVAVKVGARPSKRPMRR</sequence>
<dbReference type="Proteomes" id="UP001149163">
    <property type="component" value="Unassembled WGS sequence"/>
</dbReference>
<dbReference type="PANTHER" id="PTHR13490">
    <property type="entry name" value="MITOCHONDRIAL 28S RIBOSOMAL PROTEIN S28"/>
    <property type="match status" value="1"/>
</dbReference>
<evidence type="ECO:0000259" key="2">
    <source>
        <dbReference type="Pfam" id="PF10213"/>
    </source>
</evidence>
<evidence type="ECO:0000256" key="1">
    <source>
        <dbReference type="SAM" id="MobiDB-lite"/>
    </source>
</evidence>
<dbReference type="AlphaFoldDB" id="A0A9W9LPU9"/>
<dbReference type="GO" id="GO:0003735">
    <property type="term" value="F:structural constituent of ribosome"/>
    <property type="evidence" value="ECO:0007669"/>
    <property type="project" value="InterPro"/>
</dbReference>
<dbReference type="GO" id="GO:0005763">
    <property type="term" value="C:mitochondrial small ribosomal subunit"/>
    <property type="evidence" value="ECO:0007669"/>
    <property type="project" value="TreeGrafter"/>
</dbReference>
<dbReference type="InterPro" id="IPR039848">
    <property type="entry name" value="Ribosomal_mS35_mt"/>
</dbReference>
<dbReference type="PANTHER" id="PTHR13490:SF0">
    <property type="entry name" value="SMALL RIBOSOMAL SUBUNIT PROTEIN MS35"/>
    <property type="match status" value="1"/>
</dbReference>
<dbReference type="EMBL" id="JAPQKN010000002">
    <property type="protein sequence ID" value="KAJ5168098.1"/>
    <property type="molecule type" value="Genomic_DNA"/>
</dbReference>
<organism evidence="3 4">
    <name type="scientific">Penicillium canariense</name>
    <dbReference type="NCBI Taxonomy" id="189055"/>
    <lineage>
        <taxon>Eukaryota</taxon>
        <taxon>Fungi</taxon>
        <taxon>Dikarya</taxon>
        <taxon>Ascomycota</taxon>
        <taxon>Pezizomycotina</taxon>
        <taxon>Eurotiomycetes</taxon>
        <taxon>Eurotiomycetidae</taxon>
        <taxon>Eurotiales</taxon>
        <taxon>Aspergillaceae</taxon>
        <taxon>Penicillium</taxon>
    </lineage>
</organism>
<reference evidence="3" key="1">
    <citation type="submission" date="2022-11" db="EMBL/GenBank/DDBJ databases">
        <authorList>
            <person name="Petersen C."/>
        </authorList>
    </citation>
    <scope>NUCLEOTIDE SEQUENCE</scope>
    <source>
        <strain evidence="3">IBT 26290</strain>
    </source>
</reference>
<accession>A0A9W9LPU9</accession>